<organism evidence="1 2">
    <name type="scientific">Verrucomicrobia subdivision 6 bacterium BACL9 MAG-120820-bin42</name>
    <dbReference type="NCBI Taxonomy" id="1655634"/>
    <lineage>
        <taxon>Bacteria</taxon>
        <taxon>Pseudomonadati</taxon>
        <taxon>Verrucomicrobiota</taxon>
        <taxon>Verrucomicrobiia</taxon>
        <taxon>Verrucomicrobiales</taxon>
        <taxon>Verrucomicrobia subdivision 6</taxon>
    </lineage>
</organism>
<proteinExistence type="predicted"/>
<sequence length="111" mass="12077">MPFGFTFGKKFFDQFGGIARDRLLHRARGGLCHISEREKCRFGGLGNGSAITKRGFLDGRNIFIPQPQDFSSGASIFLLLEGFLIKVPDERGAVVLADGLSNSARKTVLAS</sequence>
<dbReference type="EMBL" id="LIDM01000327">
    <property type="protein sequence ID" value="KRP31523.1"/>
    <property type="molecule type" value="Genomic_DNA"/>
</dbReference>
<gene>
    <name evidence="1" type="ORF">ABS32_07065</name>
</gene>
<evidence type="ECO:0000313" key="2">
    <source>
        <dbReference type="Proteomes" id="UP000051557"/>
    </source>
</evidence>
<name>A0A0R2XAQ4_9BACT</name>
<comment type="caution">
    <text evidence="1">The sequence shown here is derived from an EMBL/GenBank/DDBJ whole genome shotgun (WGS) entry which is preliminary data.</text>
</comment>
<dbReference type="Proteomes" id="UP000051557">
    <property type="component" value="Unassembled WGS sequence"/>
</dbReference>
<accession>A0A0R2XAQ4</accession>
<dbReference type="AlphaFoldDB" id="A0A0R2XAQ4"/>
<reference evidence="1 2" key="1">
    <citation type="submission" date="2015-10" db="EMBL/GenBank/DDBJ databases">
        <title>Metagenome-Assembled Genomes uncover a global brackish microbiome.</title>
        <authorList>
            <person name="Hugerth L.W."/>
            <person name="Larsson J."/>
            <person name="Alneberg J."/>
            <person name="Lindh M.V."/>
            <person name="Legrand C."/>
            <person name="Pinhassi J."/>
            <person name="Andersson A.F."/>
        </authorList>
    </citation>
    <scope>NUCLEOTIDE SEQUENCE [LARGE SCALE GENOMIC DNA]</scope>
    <source>
        <strain evidence="1">BACL9 MAG-120820-bin42</strain>
    </source>
</reference>
<protein>
    <submittedName>
        <fullName evidence="1">Uncharacterized protein</fullName>
    </submittedName>
</protein>
<evidence type="ECO:0000313" key="1">
    <source>
        <dbReference type="EMBL" id="KRP31523.1"/>
    </source>
</evidence>